<feature type="region of interest" description="Disordered" evidence="1">
    <location>
        <begin position="288"/>
        <end position="313"/>
    </location>
</feature>
<feature type="region of interest" description="Disordered" evidence="1">
    <location>
        <begin position="56"/>
        <end position="106"/>
    </location>
</feature>
<comment type="caution">
    <text evidence="2">The sequence shown here is derived from an EMBL/GenBank/DDBJ whole genome shotgun (WGS) entry which is preliminary data.</text>
</comment>
<feature type="region of interest" description="Disordered" evidence="1">
    <location>
        <begin position="544"/>
        <end position="674"/>
    </location>
</feature>
<keyword evidence="3" id="KW-1185">Reference proteome</keyword>
<evidence type="ECO:0000313" key="2">
    <source>
        <dbReference type="EMBL" id="GAX82835.1"/>
    </source>
</evidence>
<feature type="compositionally biased region" description="Basic and acidic residues" evidence="1">
    <location>
        <begin position="1229"/>
        <end position="1251"/>
    </location>
</feature>
<feature type="compositionally biased region" description="Acidic residues" evidence="1">
    <location>
        <begin position="544"/>
        <end position="586"/>
    </location>
</feature>
<feature type="region of interest" description="Disordered" evidence="1">
    <location>
        <begin position="957"/>
        <end position="981"/>
    </location>
</feature>
<feature type="region of interest" description="Disordered" evidence="1">
    <location>
        <begin position="1215"/>
        <end position="1251"/>
    </location>
</feature>
<feature type="region of interest" description="Disordered" evidence="1">
    <location>
        <begin position="1333"/>
        <end position="1355"/>
    </location>
</feature>
<organism evidence="2 3">
    <name type="scientific">Chlamydomonas eustigma</name>
    <dbReference type="NCBI Taxonomy" id="1157962"/>
    <lineage>
        <taxon>Eukaryota</taxon>
        <taxon>Viridiplantae</taxon>
        <taxon>Chlorophyta</taxon>
        <taxon>core chlorophytes</taxon>
        <taxon>Chlorophyceae</taxon>
        <taxon>CS clade</taxon>
        <taxon>Chlamydomonadales</taxon>
        <taxon>Chlamydomonadaceae</taxon>
        <taxon>Chlamydomonas</taxon>
    </lineage>
</organism>
<protein>
    <submittedName>
        <fullName evidence="2">Uncharacterized protein</fullName>
    </submittedName>
</protein>
<feature type="region of interest" description="Disordered" evidence="1">
    <location>
        <begin position="347"/>
        <end position="379"/>
    </location>
</feature>
<reference evidence="2 3" key="1">
    <citation type="submission" date="2017-08" db="EMBL/GenBank/DDBJ databases">
        <title>Acidophilic green algal genome provides insights into adaptation to an acidic environment.</title>
        <authorList>
            <person name="Hirooka S."/>
            <person name="Hirose Y."/>
            <person name="Kanesaki Y."/>
            <person name="Higuchi S."/>
            <person name="Fujiwara T."/>
            <person name="Onuma R."/>
            <person name="Era A."/>
            <person name="Ohbayashi R."/>
            <person name="Uzuka A."/>
            <person name="Nozaki H."/>
            <person name="Yoshikawa H."/>
            <person name="Miyagishima S.Y."/>
        </authorList>
    </citation>
    <scope>NUCLEOTIDE SEQUENCE [LARGE SCALE GENOMIC DNA]</scope>
    <source>
        <strain evidence="2 3">NIES-2499</strain>
    </source>
</reference>
<feature type="compositionally biased region" description="Polar residues" evidence="1">
    <location>
        <begin position="1340"/>
        <end position="1354"/>
    </location>
</feature>
<feature type="region of interest" description="Disordered" evidence="1">
    <location>
        <begin position="797"/>
        <end position="821"/>
    </location>
</feature>
<dbReference type="EMBL" id="BEGY01000086">
    <property type="protein sequence ID" value="GAX82835.1"/>
    <property type="molecule type" value="Genomic_DNA"/>
</dbReference>
<feature type="region of interest" description="Disordered" evidence="1">
    <location>
        <begin position="1147"/>
        <end position="1187"/>
    </location>
</feature>
<name>A0A250XIB8_9CHLO</name>
<sequence length="1415" mass="151929">MLGSTCTADLPLPHSRHILSNSTEEPACEVEADSIWEKGVAEKLYFTVLADQGPVGRNAHSVPEEEHKTGLKNNKKAGKQRKGVSGAGAANADAESKGISSRSMLSSNGVPITTEGPSGIIPTGNTDLYTDHEFTLTCEALYKMLIAAYYAPEGTKIPYDTAGRETFFMRHLGFDPLQLNFLREDVLNSFGFEDMVVGQRPLLLTEKHFEGGRAFMALSLLDVCPLLPATLIDSVKENRDKLLTIMIDSDTTELRRYISKTHVSAVAMGNEGEALNWKESKDVLQQIHHHGGTARQQARQTPGTVTASGLGGIQGRGGVGQAGTMNALRATTATTAAAATATAATAPGFVSFPTPPTGSRASRRFSRDRRLQASATSAVAEPETAVIDLTGSEGLEAPGAEEEVSSFGNMGAEVGVRPSWQCLSVLNDWIVSLAKAIIKQLVDENIQHKLDVPMLTVEGLWRAAEHVLPPRIAEEFCEQALEKVKLLDVLSGFAPDQTVEEQESRRDAMMEKTWTELGDDLDLGLEVDKVAYLIGCFMPLLEDDVDDSDIEDDSSMEDYDDMSDSEDDFTVMDEDSDDTYESESDEGSGSIPIETDSSEEEEEGVEQDEDRHDLIRGHHTNSGREGIVRNLVDLGPGTSDEIRQETDDEGGDIGSNSNSDSDSDSRGSGEQDLDELPATLGMGAAGVHGLGRGPLQEYQDVEDEADEEEESNHKELQGVVFLTSLLERLAHTVIVSAALLVPLMSPPDHAASTAVDDDDVAAATEAAEHAGIAQPAAAAGSHGGTYLISARATRTRSRATISSPSMRQITPAAASGHRPRTGLLTNEVSTGQGTGAARLPLSAVAVNPGNRPKTFLPLEALHIILATHQLGGLPMRLLPHIPILNPAKWPLSMQDSQSGIVPSVPSCHSSSTFTAFVEPSYPLSLVQGLDYSQPEQLLWHWHSTGTYPLLQHPMFHTSHTSPPQPGSLLKPSASAAVDSSTPQVATPNLTGFLQWLLSEEGVPHGTLNSLQTSGPSTSSANLPSSQPAVLCPLDMKAYCGRVLPQCCPQVRLHIQPSVSGADAGTEEAALGSSSTEAPNGRLSISPSRCAYWHGLQCSCCRQLTQDRVIGRPLEEKLKALERQVASAWPVYLAALSRWHDSAGVPEVSAKGVHTEPVHTCPDTGRTRKRGGSSKARQSAAGAPDPSPEAAIAVAGVSGSKAASVSDNSCSYFQKEANGQVGRGQKRRRKEEGGRKVEVTHGEPSCKDEEGQQRDLLKSVQNAVRSLHLYSPSWRQMLDAELNVGEGVNGVDAMWLKCRVWPALMELWDLVAMQQALCEWQALMSHMSGQKWEGAQGAGDVSTSVEEGSTDSTGFHKNRTRQRLHHALNAEVVRAAAKDVLNSVAPYLEISEEAIEVLHAAMEREASAFFADRARM</sequence>
<feature type="compositionally biased region" description="Acidic residues" evidence="1">
    <location>
        <begin position="596"/>
        <end position="608"/>
    </location>
</feature>
<feature type="compositionally biased region" description="Basic residues" evidence="1">
    <location>
        <begin position="73"/>
        <end position="82"/>
    </location>
</feature>
<dbReference type="Proteomes" id="UP000232323">
    <property type="component" value="Unassembled WGS sequence"/>
</dbReference>
<evidence type="ECO:0000256" key="1">
    <source>
        <dbReference type="SAM" id="MobiDB-lite"/>
    </source>
</evidence>
<accession>A0A250XIB8</accession>
<proteinExistence type="predicted"/>
<feature type="compositionally biased region" description="Polar residues" evidence="1">
    <location>
        <begin position="294"/>
        <end position="307"/>
    </location>
</feature>
<evidence type="ECO:0000313" key="3">
    <source>
        <dbReference type="Proteomes" id="UP000232323"/>
    </source>
</evidence>
<gene>
    <name evidence="2" type="ORF">CEUSTIGMA_g10261.t1</name>
</gene>